<dbReference type="GeneID" id="64407586"/>
<evidence type="ECO:0000256" key="3">
    <source>
        <dbReference type="ARBA" id="ARBA00022475"/>
    </source>
</evidence>
<dbReference type="EMBL" id="CP072385">
    <property type="protein sequence ID" value="QUC12039.1"/>
    <property type="molecule type" value="Genomic_DNA"/>
</dbReference>
<feature type="domain" description="ABC transmembrane type-1" evidence="8">
    <location>
        <begin position="72"/>
        <end position="261"/>
    </location>
</feature>
<dbReference type="Pfam" id="PF00528">
    <property type="entry name" value="BPD_transp_1"/>
    <property type="match status" value="1"/>
</dbReference>
<accession>A0A3N4DDD7</accession>
<evidence type="ECO:0000256" key="5">
    <source>
        <dbReference type="ARBA" id="ARBA00022989"/>
    </source>
</evidence>
<evidence type="ECO:0000256" key="1">
    <source>
        <dbReference type="ARBA" id="ARBA00004651"/>
    </source>
</evidence>
<keyword evidence="2 7" id="KW-0813">Transport</keyword>
<dbReference type="Gene3D" id="1.10.3720.10">
    <property type="entry name" value="MetI-like"/>
    <property type="match status" value="1"/>
</dbReference>
<dbReference type="InterPro" id="IPR035906">
    <property type="entry name" value="MetI-like_sf"/>
</dbReference>
<reference evidence="9" key="2">
    <citation type="submission" date="2021-03" db="EMBL/GenBank/DDBJ databases">
        <title>Human Oral Microbial Genomes.</title>
        <authorList>
            <person name="Johnston C.D."/>
            <person name="Chen T."/>
            <person name="Dewhirst F.E."/>
        </authorList>
    </citation>
    <scope>NUCLEOTIDE SEQUENCE</scope>
    <source>
        <strain evidence="9">F0714</strain>
    </source>
</reference>
<comment type="similarity">
    <text evidence="7">Belongs to the binding-protein-dependent transport system permease family.</text>
</comment>
<dbReference type="PANTHER" id="PTHR43386:SF25">
    <property type="entry name" value="PEPTIDE ABC TRANSPORTER PERMEASE PROTEIN"/>
    <property type="match status" value="1"/>
</dbReference>
<dbReference type="RefSeq" id="WP_014847179.1">
    <property type="nucleotide sequence ID" value="NZ_CAJZDL010000012.1"/>
</dbReference>
<protein>
    <submittedName>
        <fullName evidence="9">ABC transporter permease</fullName>
    </submittedName>
    <submittedName>
        <fullName evidence="10">Probable D,D-dipeptide transport system permease protein ddpC</fullName>
    </submittedName>
</protein>
<dbReference type="OMA" id="RIMTRHI"/>
<dbReference type="Proteomes" id="UP000677180">
    <property type="component" value="Chromosome"/>
</dbReference>
<gene>
    <name evidence="10" type="primary">ddpC_2</name>
    <name evidence="9" type="ORF">J5A53_04930</name>
    <name evidence="10" type="ORF">NCTC12967_02138</name>
</gene>
<feature type="transmembrane region" description="Helical" evidence="7">
    <location>
        <begin position="193"/>
        <end position="218"/>
    </location>
</feature>
<keyword evidence="6 7" id="KW-0472">Membrane</keyword>
<sequence>MTTWRALWRHREGRLGIVLAVVLALLVLAGPLFAMDPDQVDYRAQLQAPSPGHLLGTDQAGRDLLARSLVGGTTSLGAAVTVFLITSAVGMLAGVGAALSGGVVDAVISRLIDIMLGLPSQVLALAIVGLLGPSFPNLILAMSITGWAGLARLARTCALGCRQEPYVQAARMAGVSSWRILTGHIIPMVWNQVMVLATLDIGSTILALSGLSFLGLGAQPPTAEWGNMLSEVRSTSAAAPWQLIGPGLGLFLSMAAAALIADGLRDVTEVGNAVA</sequence>
<dbReference type="PROSITE" id="PS50928">
    <property type="entry name" value="ABC_TM1"/>
    <property type="match status" value="1"/>
</dbReference>
<keyword evidence="4 7" id="KW-0812">Transmembrane</keyword>
<comment type="subcellular location">
    <subcellularLocation>
        <location evidence="1 7">Cell membrane</location>
        <topology evidence="1 7">Multi-pass membrane protein</topology>
    </subcellularLocation>
</comment>
<dbReference type="GO" id="GO:0055085">
    <property type="term" value="P:transmembrane transport"/>
    <property type="evidence" value="ECO:0007669"/>
    <property type="project" value="InterPro"/>
</dbReference>
<name>A0A3N4DDD7_9ACTN</name>
<dbReference type="InterPro" id="IPR000515">
    <property type="entry name" value="MetI-like"/>
</dbReference>
<dbReference type="InterPro" id="IPR025966">
    <property type="entry name" value="OppC_N"/>
</dbReference>
<dbReference type="AlphaFoldDB" id="A0A3N4DDD7"/>
<evidence type="ECO:0000256" key="2">
    <source>
        <dbReference type="ARBA" id="ARBA00022448"/>
    </source>
</evidence>
<keyword evidence="11" id="KW-1185">Reference proteome</keyword>
<organism evidence="10 11">
    <name type="scientific">Arachnia propionica</name>
    <dbReference type="NCBI Taxonomy" id="1750"/>
    <lineage>
        <taxon>Bacteria</taxon>
        <taxon>Bacillati</taxon>
        <taxon>Actinomycetota</taxon>
        <taxon>Actinomycetes</taxon>
        <taxon>Propionibacteriales</taxon>
        <taxon>Propionibacteriaceae</taxon>
        <taxon>Arachnia</taxon>
    </lineage>
</organism>
<evidence type="ECO:0000256" key="4">
    <source>
        <dbReference type="ARBA" id="ARBA00022692"/>
    </source>
</evidence>
<reference evidence="10 11" key="1">
    <citation type="submission" date="2018-12" db="EMBL/GenBank/DDBJ databases">
        <authorList>
            <consortium name="Pathogen Informatics"/>
        </authorList>
    </citation>
    <scope>NUCLEOTIDE SEQUENCE [LARGE SCALE GENOMIC DNA]</scope>
    <source>
        <strain evidence="10 11">NCTC12967</strain>
    </source>
</reference>
<evidence type="ECO:0000313" key="10">
    <source>
        <dbReference type="EMBL" id="VEH70832.1"/>
    </source>
</evidence>
<dbReference type="GO" id="GO:0005886">
    <property type="term" value="C:plasma membrane"/>
    <property type="evidence" value="ECO:0007669"/>
    <property type="project" value="UniProtKB-SubCell"/>
</dbReference>
<keyword evidence="3" id="KW-1003">Cell membrane</keyword>
<evidence type="ECO:0000259" key="8">
    <source>
        <dbReference type="PROSITE" id="PS50928"/>
    </source>
</evidence>
<evidence type="ECO:0000256" key="7">
    <source>
        <dbReference type="RuleBase" id="RU363032"/>
    </source>
</evidence>
<keyword evidence="5 7" id="KW-1133">Transmembrane helix</keyword>
<dbReference type="Pfam" id="PF12911">
    <property type="entry name" value="OppC_N"/>
    <property type="match status" value="1"/>
</dbReference>
<feature type="transmembrane region" description="Helical" evidence="7">
    <location>
        <begin position="238"/>
        <end position="261"/>
    </location>
</feature>
<evidence type="ECO:0000313" key="11">
    <source>
        <dbReference type="Proteomes" id="UP000273044"/>
    </source>
</evidence>
<evidence type="ECO:0000313" key="9">
    <source>
        <dbReference type="EMBL" id="QUC12039.1"/>
    </source>
</evidence>
<proteinExistence type="inferred from homology"/>
<dbReference type="SUPFAM" id="SSF161098">
    <property type="entry name" value="MetI-like"/>
    <property type="match status" value="1"/>
</dbReference>
<dbReference type="EMBL" id="LR134406">
    <property type="protein sequence ID" value="VEH70832.1"/>
    <property type="molecule type" value="Genomic_DNA"/>
</dbReference>
<evidence type="ECO:0000256" key="6">
    <source>
        <dbReference type="ARBA" id="ARBA00023136"/>
    </source>
</evidence>
<dbReference type="CDD" id="cd06261">
    <property type="entry name" value="TM_PBP2"/>
    <property type="match status" value="1"/>
</dbReference>
<dbReference type="Proteomes" id="UP000273044">
    <property type="component" value="Chromosome"/>
</dbReference>
<dbReference type="InterPro" id="IPR050366">
    <property type="entry name" value="BP-dependent_transpt_permease"/>
</dbReference>
<dbReference type="OrthoDB" id="8906042at2"/>
<feature type="transmembrane region" description="Helical" evidence="7">
    <location>
        <begin position="76"/>
        <end position="99"/>
    </location>
</feature>
<dbReference type="PANTHER" id="PTHR43386">
    <property type="entry name" value="OLIGOPEPTIDE TRANSPORT SYSTEM PERMEASE PROTEIN APPC"/>
    <property type="match status" value="1"/>
</dbReference>